<dbReference type="PROSITE" id="PS51375">
    <property type="entry name" value="PPR"/>
    <property type="match status" value="2"/>
</dbReference>
<dbReference type="AlphaFoldDB" id="A0A9J5YGA8"/>
<dbReference type="GO" id="GO:0003723">
    <property type="term" value="F:RNA binding"/>
    <property type="evidence" value="ECO:0007669"/>
    <property type="project" value="InterPro"/>
</dbReference>
<evidence type="ECO:0000256" key="1">
    <source>
        <dbReference type="ARBA" id="ARBA00006643"/>
    </source>
</evidence>
<evidence type="ECO:0000259" key="4">
    <source>
        <dbReference type="Pfam" id="PF14432"/>
    </source>
</evidence>
<feature type="repeat" description="PPR" evidence="3">
    <location>
        <begin position="159"/>
        <end position="193"/>
    </location>
</feature>
<accession>A0A9J5YGA8</accession>
<dbReference type="InterPro" id="IPR011990">
    <property type="entry name" value="TPR-like_helical_dom_sf"/>
</dbReference>
<dbReference type="Pfam" id="PF01535">
    <property type="entry name" value="PPR"/>
    <property type="match status" value="5"/>
</dbReference>
<dbReference type="Gene3D" id="1.25.40.10">
    <property type="entry name" value="Tetratricopeptide repeat domain"/>
    <property type="match status" value="2"/>
</dbReference>
<evidence type="ECO:0000313" key="6">
    <source>
        <dbReference type="Proteomes" id="UP000824120"/>
    </source>
</evidence>
<dbReference type="OrthoDB" id="2122657at2759"/>
<dbReference type="Pfam" id="PF14432">
    <property type="entry name" value="DYW_deaminase"/>
    <property type="match status" value="1"/>
</dbReference>
<dbReference type="Pfam" id="PF20431">
    <property type="entry name" value="E_motif"/>
    <property type="match status" value="1"/>
</dbReference>
<feature type="domain" description="DYW" evidence="4">
    <location>
        <begin position="376"/>
        <end position="428"/>
    </location>
</feature>
<dbReference type="InterPro" id="IPR046848">
    <property type="entry name" value="E_motif"/>
</dbReference>
<dbReference type="InterPro" id="IPR032867">
    <property type="entry name" value="DYW_dom"/>
</dbReference>
<organism evidence="5 6">
    <name type="scientific">Solanum commersonii</name>
    <name type="common">Commerson's wild potato</name>
    <name type="synonym">Commerson's nightshade</name>
    <dbReference type="NCBI Taxonomy" id="4109"/>
    <lineage>
        <taxon>Eukaryota</taxon>
        <taxon>Viridiplantae</taxon>
        <taxon>Streptophyta</taxon>
        <taxon>Embryophyta</taxon>
        <taxon>Tracheophyta</taxon>
        <taxon>Spermatophyta</taxon>
        <taxon>Magnoliopsida</taxon>
        <taxon>eudicotyledons</taxon>
        <taxon>Gunneridae</taxon>
        <taxon>Pentapetalae</taxon>
        <taxon>asterids</taxon>
        <taxon>lamiids</taxon>
        <taxon>Solanales</taxon>
        <taxon>Solanaceae</taxon>
        <taxon>Solanoideae</taxon>
        <taxon>Solaneae</taxon>
        <taxon>Solanum</taxon>
    </lineage>
</organism>
<dbReference type="InterPro" id="IPR046960">
    <property type="entry name" value="PPR_At4g14850-like_plant"/>
</dbReference>
<dbReference type="NCBIfam" id="TIGR00756">
    <property type="entry name" value="PPR"/>
    <property type="match status" value="3"/>
</dbReference>
<dbReference type="GO" id="GO:0009451">
    <property type="term" value="P:RNA modification"/>
    <property type="evidence" value="ECO:0007669"/>
    <property type="project" value="InterPro"/>
</dbReference>
<dbReference type="InterPro" id="IPR002885">
    <property type="entry name" value="PPR_rpt"/>
</dbReference>
<name>A0A9J5YGA8_SOLCO</name>
<evidence type="ECO:0000256" key="2">
    <source>
        <dbReference type="ARBA" id="ARBA00022737"/>
    </source>
</evidence>
<dbReference type="FunFam" id="1.25.40.10:FF:001093">
    <property type="entry name" value="Pentatricopeptide repeat-containing protein At2g34400"/>
    <property type="match status" value="1"/>
</dbReference>
<sequence>MYAECGFVEFAWKVFVQIPQPNVVAWNLVLIAYFRGSDVSGADKVFGLLSFRNLTTWNVMLAGYTKAGGLERAEGLFLQMPSRDDVSWSTMIVEFSHNGCFDEVLGVFRELIGSRSKPNEVSLTVALSACAQAGAFKFGMCGNVLMARLVFERMLGKKTIASWTSMFAGLAMQGYGEEVIKYFHEMEESGTRPDGVTFISVLYDACSHAGLVEQGHELFSKMTETYDIEPTIEHYGCMVDLYGRAGQLRKACNFVVQMPVPPNAVIWRTLLGACCFFGDIEMAEQVNKRLSDLDPDNCGDHVLLSSIYAFAGKWKDVAMVRRSMAEKNMKKIPGWSMIEIDKVMYSFVAGDKRNEITEEAYNKLSEIMLKLKVKGGYIPEVGSVLHDIEEEEKEDTMSKHSEKLAVAFGMARLCKGSTIRIVKNLRVTAVNVPSILIEELNDTVLCNRRPGPGTIKTIVERLSIGTIL</sequence>
<keyword evidence="2" id="KW-0677">Repeat</keyword>
<reference evidence="5 6" key="1">
    <citation type="submission" date="2020-09" db="EMBL/GenBank/DDBJ databases">
        <title>De no assembly of potato wild relative species, Solanum commersonii.</title>
        <authorList>
            <person name="Cho K."/>
        </authorList>
    </citation>
    <scope>NUCLEOTIDE SEQUENCE [LARGE SCALE GENOMIC DNA]</scope>
    <source>
        <strain evidence="5">LZ3.2</strain>
        <tissue evidence="5">Leaf</tissue>
    </source>
</reference>
<dbReference type="Proteomes" id="UP000824120">
    <property type="component" value="Chromosome 6"/>
</dbReference>
<gene>
    <name evidence="5" type="ORF">H5410_030676</name>
</gene>
<protein>
    <recommendedName>
        <fullName evidence="4">DYW domain-containing protein</fullName>
    </recommendedName>
</protein>
<comment type="caution">
    <text evidence="5">The sequence shown here is derived from an EMBL/GenBank/DDBJ whole genome shotgun (WGS) entry which is preliminary data.</text>
</comment>
<dbReference type="PANTHER" id="PTHR47926:SF411">
    <property type="entry name" value="PENTATRICOPEPTIDE REPEAT-CONTAINING PROTEIN"/>
    <property type="match status" value="1"/>
</dbReference>
<evidence type="ECO:0000256" key="3">
    <source>
        <dbReference type="PROSITE-ProRule" id="PRU00708"/>
    </source>
</evidence>
<dbReference type="PANTHER" id="PTHR47926">
    <property type="entry name" value="PENTATRICOPEPTIDE REPEAT-CONTAINING PROTEIN"/>
    <property type="match status" value="1"/>
</dbReference>
<evidence type="ECO:0000313" key="5">
    <source>
        <dbReference type="EMBL" id="KAG5599306.1"/>
    </source>
</evidence>
<keyword evidence="6" id="KW-1185">Reference proteome</keyword>
<feature type="repeat" description="PPR" evidence="3">
    <location>
        <begin position="53"/>
        <end position="87"/>
    </location>
</feature>
<proteinExistence type="inferred from homology"/>
<dbReference type="EMBL" id="JACXVP010000006">
    <property type="protein sequence ID" value="KAG5599306.1"/>
    <property type="molecule type" value="Genomic_DNA"/>
</dbReference>
<comment type="similarity">
    <text evidence="1">Belongs to the PPR family. PCMP-H subfamily.</text>
</comment>
<dbReference type="GO" id="GO:0008270">
    <property type="term" value="F:zinc ion binding"/>
    <property type="evidence" value="ECO:0007669"/>
    <property type="project" value="InterPro"/>
</dbReference>